<dbReference type="KEGG" id="kan:IMCC3317_32610"/>
<evidence type="ECO:0000313" key="1">
    <source>
        <dbReference type="EMBL" id="QHI37878.1"/>
    </source>
</evidence>
<accession>A0A7L4ZMD5</accession>
<proteinExistence type="predicted"/>
<organism evidence="1 2">
    <name type="scientific">Kordia antarctica</name>
    <dbReference type="NCBI Taxonomy" id="1218801"/>
    <lineage>
        <taxon>Bacteria</taxon>
        <taxon>Pseudomonadati</taxon>
        <taxon>Bacteroidota</taxon>
        <taxon>Flavobacteriia</taxon>
        <taxon>Flavobacteriales</taxon>
        <taxon>Flavobacteriaceae</taxon>
        <taxon>Kordia</taxon>
    </lineage>
</organism>
<protein>
    <recommendedName>
        <fullName evidence="3">Cell envelope biogenesis protein OmpA</fullName>
    </recommendedName>
</protein>
<reference evidence="1 2" key="1">
    <citation type="journal article" date="2013" name="Int. J. Syst. Evol. Microbiol.">
        <title>Kordia antarctica sp. nov., isolated from Antarctic seawater.</title>
        <authorList>
            <person name="Baek K."/>
            <person name="Choi A."/>
            <person name="Kang I."/>
            <person name="Lee K."/>
            <person name="Cho J.C."/>
        </authorList>
    </citation>
    <scope>NUCLEOTIDE SEQUENCE [LARGE SCALE GENOMIC DNA]</scope>
    <source>
        <strain evidence="1 2">IMCC3317</strain>
    </source>
</reference>
<dbReference type="Proteomes" id="UP000464657">
    <property type="component" value="Chromosome"/>
</dbReference>
<gene>
    <name evidence="1" type="ORF">IMCC3317_32610</name>
</gene>
<dbReference type="OrthoDB" id="5347798at2"/>
<evidence type="ECO:0008006" key="3">
    <source>
        <dbReference type="Google" id="ProtNLM"/>
    </source>
</evidence>
<dbReference type="EMBL" id="CP019288">
    <property type="protein sequence ID" value="QHI37878.1"/>
    <property type="molecule type" value="Genomic_DNA"/>
</dbReference>
<evidence type="ECO:0000313" key="2">
    <source>
        <dbReference type="Proteomes" id="UP000464657"/>
    </source>
</evidence>
<keyword evidence="2" id="KW-1185">Reference proteome</keyword>
<name>A0A7L4ZMD5_9FLAO</name>
<sequence length="277" mass="32238">MTEDDKLSILKDLLLTDDRVYTESIHSKIKQLEELINEQQKLSSKINPIIDKKLEEFTKQIPKTLGPTITKTLAEQIRNSQDQVVEALYPIMGKMIKKYISQEISLLTERINKQLEDSFSANSWKRKFRSWFGGVKEEELLLSQLSSISQVEQVLIIEKNSGLLIGQYTKTETIDKDMISGMLTAIKSFVEDAFNEKSQNLELIEYELYHIHIQSFVSFYVAVAISGEYNLIFKNKIQDIIFNFTDNFLNLFDDLSEIKEKEITNELEFYFCTNENL</sequence>
<dbReference type="RefSeq" id="WP_160130466.1">
    <property type="nucleotide sequence ID" value="NZ_CP019288.1"/>
</dbReference>
<dbReference type="AlphaFoldDB" id="A0A7L4ZMD5"/>